<dbReference type="CDD" id="cd06170">
    <property type="entry name" value="LuxR_C_like"/>
    <property type="match status" value="1"/>
</dbReference>
<dbReference type="PROSITE" id="PS50043">
    <property type="entry name" value="HTH_LUXR_2"/>
    <property type="match status" value="1"/>
</dbReference>
<dbReference type="Gene3D" id="3.40.50.2300">
    <property type="match status" value="1"/>
</dbReference>
<dbReference type="Pfam" id="PF00072">
    <property type="entry name" value="Response_reg"/>
    <property type="match status" value="1"/>
</dbReference>
<evidence type="ECO:0000259" key="5">
    <source>
        <dbReference type="PROSITE" id="PS50110"/>
    </source>
</evidence>
<dbReference type="SMART" id="SM00421">
    <property type="entry name" value="HTH_LUXR"/>
    <property type="match status" value="1"/>
</dbReference>
<organism evidence="6 7">
    <name type="scientific">Janthinobacterium kumbetense</name>
    <dbReference type="NCBI Taxonomy" id="2950280"/>
    <lineage>
        <taxon>Bacteria</taxon>
        <taxon>Pseudomonadati</taxon>
        <taxon>Pseudomonadota</taxon>
        <taxon>Betaproteobacteria</taxon>
        <taxon>Burkholderiales</taxon>
        <taxon>Oxalobacteraceae</taxon>
        <taxon>Janthinobacterium</taxon>
    </lineage>
</organism>
<keyword evidence="7" id="KW-1185">Reference proteome</keyword>
<proteinExistence type="predicted"/>
<evidence type="ECO:0000256" key="1">
    <source>
        <dbReference type="ARBA" id="ARBA00022553"/>
    </source>
</evidence>
<dbReference type="PROSITE" id="PS50110">
    <property type="entry name" value="RESPONSE_REGULATORY"/>
    <property type="match status" value="1"/>
</dbReference>
<sequence>MSAMNAMHSGMRPIRVMLVDDHPVVRTGYRRLLEQGGDIAVVAEAGNGETAYGLYQEHAPDVCVTDLSMPGIGGLELLRKLLARDAGARVLVFTMHDTPQLIARAFDGGACGFVSKQADPEHLVDAVRAAHAGRRYLDPHSAPGVLQGTANMEADRLSSLSQREFEIFRLLAEGRSAADCARLLHVSSKTVANHQTCIKEKLDVPGPAALVHLALRNGIIEQVHP</sequence>
<feature type="modified residue" description="4-aspartylphosphate" evidence="3">
    <location>
        <position position="66"/>
    </location>
</feature>
<dbReference type="EMBL" id="JAMQGR010000002">
    <property type="protein sequence ID" value="MCM2565474.1"/>
    <property type="molecule type" value="Genomic_DNA"/>
</dbReference>
<feature type="domain" description="Response regulatory" evidence="5">
    <location>
        <begin position="15"/>
        <end position="131"/>
    </location>
</feature>
<comment type="caution">
    <text evidence="6">The sequence shown here is derived from an EMBL/GenBank/DDBJ whole genome shotgun (WGS) entry which is preliminary data.</text>
</comment>
<dbReference type="PANTHER" id="PTHR43214">
    <property type="entry name" value="TWO-COMPONENT RESPONSE REGULATOR"/>
    <property type="match status" value="1"/>
</dbReference>
<evidence type="ECO:0000259" key="4">
    <source>
        <dbReference type="PROSITE" id="PS50043"/>
    </source>
</evidence>
<dbReference type="Proteomes" id="UP001202243">
    <property type="component" value="Unassembled WGS sequence"/>
</dbReference>
<evidence type="ECO:0000313" key="6">
    <source>
        <dbReference type="EMBL" id="MCM2565474.1"/>
    </source>
</evidence>
<dbReference type="CDD" id="cd17535">
    <property type="entry name" value="REC_NarL-like"/>
    <property type="match status" value="1"/>
</dbReference>
<dbReference type="SMART" id="SM00448">
    <property type="entry name" value="REC"/>
    <property type="match status" value="1"/>
</dbReference>
<evidence type="ECO:0000313" key="7">
    <source>
        <dbReference type="Proteomes" id="UP001202243"/>
    </source>
</evidence>
<reference evidence="6 7" key="1">
    <citation type="submission" date="2022-06" db="EMBL/GenBank/DDBJ databases">
        <title>Janthinobacterium kumbetensis sp. nov., isolated from spring water in Turkey.</title>
        <authorList>
            <person name="Inan Bektas K."/>
            <person name="Belduz A.A."/>
            <person name="Canakci S."/>
            <person name="Nalcaoglu A."/>
            <person name="Ceylan E."/>
            <person name="Kati H."/>
        </authorList>
    </citation>
    <scope>NUCLEOTIDE SEQUENCE [LARGE SCALE GENOMIC DNA]</scope>
    <source>
        <strain evidence="6 7">GK</strain>
    </source>
</reference>
<dbReference type="InterPro" id="IPR058245">
    <property type="entry name" value="NreC/VraR/RcsB-like_REC"/>
</dbReference>
<dbReference type="InterPro" id="IPR011006">
    <property type="entry name" value="CheY-like_superfamily"/>
</dbReference>
<dbReference type="RefSeq" id="WP_251349271.1">
    <property type="nucleotide sequence ID" value="NZ_JAMQGR010000002.1"/>
</dbReference>
<dbReference type="InterPro" id="IPR039420">
    <property type="entry name" value="WalR-like"/>
</dbReference>
<protein>
    <submittedName>
        <fullName evidence="6">Response regulator transcription factor</fullName>
    </submittedName>
</protein>
<dbReference type="InterPro" id="IPR000792">
    <property type="entry name" value="Tscrpt_reg_LuxR_C"/>
</dbReference>
<accession>A0ABT0WQ25</accession>
<evidence type="ECO:0000256" key="2">
    <source>
        <dbReference type="ARBA" id="ARBA00023125"/>
    </source>
</evidence>
<dbReference type="Pfam" id="PF00196">
    <property type="entry name" value="GerE"/>
    <property type="match status" value="1"/>
</dbReference>
<gene>
    <name evidence="6" type="ORF">NCG91_07675</name>
</gene>
<keyword evidence="2" id="KW-0238">DNA-binding</keyword>
<name>A0ABT0WQ25_9BURK</name>
<dbReference type="PANTHER" id="PTHR43214:SF43">
    <property type="entry name" value="TWO-COMPONENT RESPONSE REGULATOR"/>
    <property type="match status" value="1"/>
</dbReference>
<keyword evidence="1 3" id="KW-0597">Phosphoprotein</keyword>
<evidence type="ECO:0000256" key="3">
    <source>
        <dbReference type="PROSITE-ProRule" id="PRU00169"/>
    </source>
</evidence>
<feature type="domain" description="HTH luxR-type" evidence="4">
    <location>
        <begin position="153"/>
        <end position="218"/>
    </location>
</feature>
<dbReference type="InterPro" id="IPR016032">
    <property type="entry name" value="Sig_transdc_resp-reg_C-effctor"/>
</dbReference>
<dbReference type="PRINTS" id="PR00038">
    <property type="entry name" value="HTHLUXR"/>
</dbReference>
<dbReference type="InterPro" id="IPR001789">
    <property type="entry name" value="Sig_transdc_resp-reg_receiver"/>
</dbReference>
<dbReference type="SUPFAM" id="SSF46894">
    <property type="entry name" value="C-terminal effector domain of the bipartite response regulators"/>
    <property type="match status" value="1"/>
</dbReference>
<dbReference type="SUPFAM" id="SSF52172">
    <property type="entry name" value="CheY-like"/>
    <property type="match status" value="1"/>
</dbReference>